<evidence type="ECO:0000256" key="2">
    <source>
        <dbReference type="ARBA" id="ARBA00023015"/>
    </source>
</evidence>
<proteinExistence type="inferred from homology"/>
<dbReference type="EMBL" id="FMZK01000004">
    <property type="protein sequence ID" value="SDC88823.1"/>
    <property type="molecule type" value="Genomic_DNA"/>
</dbReference>
<dbReference type="GO" id="GO:0003677">
    <property type="term" value="F:DNA binding"/>
    <property type="evidence" value="ECO:0007669"/>
    <property type="project" value="InterPro"/>
</dbReference>
<dbReference type="CDD" id="cd06171">
    <property type="entry name" value="Sigma70_r4"/>
    <property type="match status" value="1"/>
</dbReference>
<comment type="similarity">
    <text evidence="1">Belongs to the sigma-70 factor family. ECF subfamily.</text>
</comment>
<dbReference type="Pfam" id="PF08281">
    <property type="entry name" value="Sigma70_r4_2"/>
    <property type="match status" value="1"/>
</dbReference>
<gene>
    <name evidence="7" type="ORF">SAMN05216505_10429</name>
</gene>
<keyword evidence="4" id="KW-0804">Transcription</keyword>
<evidence type="ECO:0000313" key="7">
    <source>
        <dbReference type="EMBL" id="SDC88823.1"/>
    </source>
</evidence>
<accession>A0A1G6Q927</accession>
<keyword evidence="8" id="KW-1185">Reference proteome</keyword>
<evidence type="ECO:0000256" key="1">
    <source>
        <dbReference type="ARBA" id="ARBA00010641"/>
    </source>
</evidence>
<dbReference type="SUPFAM" id="SSF88659">
    <property type="entry name" value="Sigma3 and sigma4 domains of RNA polymerase sigma factors"/>
    <property type="match status" value="1"/>
</dbReference>
<evidence type="ECO:0000256" key="3">
    <source>
        <dbReference type="ARBA" id="ARBA00023082"/>
    </source>
</evidence>
<sequence>MSETRSDGELLRAVAEDADRRAFEELYRRYAPWLTARMRSRCADAGIVDDVVQETFLAVWRGTARYREDAAAAVGAAGTSSGASGARGAGGDAAGWLWRIASRRLIDALRGAGARGRLRQTLARLRHRDEVSAEERVLAGVEHGDLAGALVRLSPELRAVLQATVVDGLTTREAAVLLGIPPGTVKTRAMRARKQLREALA</sequence>
<evidence type="ECO:0000259" key="5">
    <source>
        <dbReference type="Pfam" id="PF04542"/>
    </source>
</evidence>
<dbReference type="PANTHER" id="PTHR43133">
    <property type="entry name" value="RNA POLYMERASE ECF-TYPE SIGMA FACTO"/>
    <property type="match status" value="1"/>
</dbReference>
<dbReference type="Gene3D" id="1.10.1740.10">
    <property type="match status" value="1"/>
</dbReference>
<dbReference type="GO" id="GO:0016987">
    <property type="term" value="F:sigma factor activity"/>
    <property type="evidence" value="ECO:0007669"/>
    <property type="project" value="UniProtKB-KW"/>
</dbReference>
<dbReference type="RefSeq" id="WP_074994337.1">
    <property type="nucleotide sequence ID" value="NZ_FMZK01000004.1"/>
</dbReference>
<dbReference type="Pfam" id="PF04542">
    <property type="entry name" value="Sigma70_r2"/>
    <property type="match status" value="1"/>
</dbReference>
<feature type="domain" description="RNA polymerase sigma-70 region 2" evidence="5">
    <location>
        <begin position="26"/>
        <end position="69"/>
    </location>
</feature>
<evidence type="ECO:0000259" key="6">
    <source>
        <dbReference type="Pfam" id="PF08281"/>
    </source>
</evidence>
<organism evidence="7 8">
    <name type="scientific">Streptomyces prasinopilosus</name>
    <dbReference type="NCBI Taxonomy" id="67344"/>
    <lineage>
        <taxon>Bacteria</taxon>
        <taxon>Bacillati</taxon>
        <taxon>Actinomycetota</taxon>
        <taxon>Actinomycetes</taxon>
        <taxon>Kitasatosporales</taxon>
        <taxon>Streptomycetaceae</taxon>
        <taxon>Streptomyces</taxon>
    </lineage>
</organism>
<dbReference type="STRING" id="67344.SAMN05216505_10429"/>
<protein>
    <submittedName>
        <fullName evidence="7">RNA polymerase sigma-70 factor, ECF subfamily</fullName>
    </submittedName>
</protein>
<evidence type="ECO:0000313" key="8">
    <source>
        <dbReference type="Proteomes" id="UP000182100"/>
    </source>
</evidence>
<dbReference type="SUPFAM" id="SSF88946">
    <property type="entry name" value="Sigma2 domain of RNA polymerase sigma factors"/>
    <property type="match status" value="1"/>
</dbReference>
<dbReference type="InterPro" id="IPR039425">
    <property type="entry name" value="RNA_pol_sigma-70-like"/>
</dbReference>
<evidence type="ECO:0000256" key="4">
    <source>
        <dbReference type="ARBA" id="ARBA00023163"/>
    </source>
</evidence>
<dbReference type="InterPro" id="IPR014284">
    <property type="entry name" value="RNA_pol_sigma-70_dom"/>
</dbReference>
<feature type="domain" description="RNA polymerase sigma factor 70 region 4 type 2" evidence="6">
    <location>
        <begin position="146"/>
        <end position="196"/>
    </location>
</feature>
<name>A0A1G6Q927_9ACTN</name>
<dbReference type="NCBIfam" id="TIGR02937">
    <property type="entry name" value="sigma70-ECF"/>
    <property type="match status" value="1"/>
</dbReference>
<dbReference type="GO" id="GO:0006352">
    <property type="term" value="P:DNA-templated transcription initiation"/>
    <property type="evidence" value="ECO:0007669"/>
    <property type="project" value="InterPro"/>
</dbReference>
<keyword evidence="3" id="KW-0731">Sigma factor</keyword>
<dbReference type="PANTHER" id="PTHR43133:SF46">
    <property type="entry name" value="RNA POLYMERASE SIGMA-70 FACTOR ECF SUBFAMILY"/>
    <property type="match status" value="1"/>
</dbReference>
<dbReference type="InterPro" id="IPR013249">
    <property type="entry name" value="RNA_pol_sigma70_r4_t2"/>
</dbReference>
<dbReference type="InterPro" id="IPR013324">
    <property type="entry name" value="RNA_pol_sigma_r3/r4-like"/>
</dbReference>
<dbReference type="InterPro" id="IPR007627">
    <property type="entry name" value="RNA_pol_sigma70_r2"/>
</dbReference>
<dbReference type="InterPro" id="IPR013325">
    <property type="entry name" value="RNA_pol_sigma_r2"/>
</dbReference>
<dbReference type="InterPro" id="IPR036388">
    <property type="entry name" value="WH-like_DNA-bd_sf"/>
</dbReference>
<dbReference type="Proteomes" id="UP000182100">
    <property type="component" value="Unassembled WGS sequence"/>
</dbReference>
<keyword evidence="2" id="KW-0805">Transcription regulation</keyword>
<dbReference type="Gene3D" id="1.10.10.10">
    <property type="entry name" value="Winged helix-like DNA-binding domain superfamily/Winged helix DNA-binding domain"/>
    <property type="match status" value="1"/>
</dbReference>
<dbReference type="AlphaFoldDB" id="A0A1G6Q927"/>
<reference evidence="8" key="1">
    <citation type="submission" date="2016-10" db="EMBL/GenBank/DDBJ databases">
        <authorList>
            <person name="Varghese N."/>
            <person name="Submissions S."/>
        </authorList>
    </citation>
    <scope>NUCLEOTIDE SEQUENCE [LARGE SCALE GENOMIC DNA]</scope>
    <source>
        <strain evidence="8">CGMCC 4.3504</strain>
    </source>
</reference>